<reference evidence="1 2" key="1">
    <citation type="submission" date="2020-05" db="EMBL/GenBank/DDBJ databases">
        <title>Aquincola sp. isolate from soil.</title>
        <authorList>
            <person name="Han J."/>
            <person name="Kim D.-U."/>
        </authorList>
    </citation>
    <scope>NUCLEOTIDE SEQUENCE [LARGE SCALE GENOMIC DNA]</scope>
    <source>
        <strain evidence="1 2">S2</strain>
    </source>
</reference>
<dbReference type="PIRSF" id="PIRSF028304">
    <property type="entry name" value="UCP028304"/>
    <property type="match status" value="1"/>
</dbReference>
<protein>
    <submittedName>
        <fullName evidence="1">Type VI secretion system baseplate subunit TssF</fullName>
    </submittedName>
</protein>
<keyword evidence="2" id="KW-1185">Reference proteome</keyword>
<evidence type="ECO:0000313" key="1">
    <source>
        <dbReference type="EMBL" id="NRF69439.1"/>
    </source>
</evidence>
<dbReference type="Pfam" id="PF05947">
    <property type="entry name" value="T6SS_TssF"/>
    <property type="match status" value="1"/>
</dbReference>
<dbReference type="RefSeq" id="WP_173126314.1">
    <property type="nucleotide sequence ID" value="NZ_JABRWJ010000006.1"/>
</dbReference>
<proteinExistence type="predicted"/>
<dbReference type="PANTHER" id="PTHR35370">
    <property type="entry name" value="CYTOPLASMIC PROTEIN-RELATED-RELATED"/>
    <property type="match status" value="1"/>
</dbReference>
<dbReference type="PANTHER" id="PTHR35370:SF1">
    <property type="entry name" value="TYPE VI SECRETION SYSTEM COMPONENT TSSF1"/>
    <property type="match status" value="1"/>
</dbReference>
<dbReference type="EMBL" id="JABRWJ010000006">
    <property type="protein sequence ID" value="NRF69439.1"/>
    <property type="molecule type" value="Genomic_DNA"/>
</dbReference>
<gene>
    <name evidence="1" type="primary">tssF</name>
    <name evidence="1" type="ORF">HLB44_20775</name>
</gene>
<organism evidence="1 2">
    <name type="scientific">Pseudaquabacterium terrae</name>
    <dbReference type="NCBI Taxonomy" id="2732868"/>
    <lineage>
        <taxon>Bacteria</taxon>
        <taxon>Pseudomonadati</taxon>
        <taxon>Pseudomonadota</taxon>
        <taxon>Betaproteobacteria</taxon>
        <taxon>Burkholderiales</taxon>
        <taxon>Sphaerotilaceae</taxon>
        <taxon>Pseudaquabacterium</taxon>
    </lineage>
</organism>
<accession>A0ABX2ELA6</accession>
<name>A0ABX2ELA6_9BURK</name>
<comment type="caution">
    <text evidence="1">The sequence shown here is derived from an EMBL/GenBank/DDBJ whole genome shotgun (WGS) entry which is preliminary data.</text>
</comment>
<evidence type="ECO:0000313" key="2">
    <source>
        <dbReference type="Proteomes" id="UP000737171"/>
    </source>
</evidence>
<dbReference type="Proteomes" id="UP000737171">
    <property type="component" value="Unassembled WGS sequence"/>
</dbReference>
<dbReference type="InterPro" id="IPR010272">
    <property type="entry name" value="T6SS_TssF"/>
</dbReference>
<dbReference type="NCBIfam" id="TIGR03359">
    <property type="entry name" value="VI_chp_6"/>
    <property type="match status" value="1"/>
</dbReference>
<sequence length="620" mass="68167">MRDLLPHFQRELNFLQTHKSEFAAAYPEVGGRLAAASDLLDDPHVERLMQSFALLTARVHKRLDDDFPLVTESLLEVLYPHYLRPFPSCSIACFDLGAGAAQLSKPVQVPRGTLLDSRPVRGVKCRFRSAYEVTLLPLRVVDAGFRGAINAPAGTLLPREATTEFFVTLELQSPQLDWATLGASTLRVALQGETSMVHALREALTGQVLATLVQADAPGAWTALPGGQQGALPRIVGFADDEALVDHDPRSHPAYRLLTEYFAFPAKFNFLDLPLPTGAACPKTRRLTLHFPMAGLRTDGEAARQLELATAAALVPGCTPVVNLFEQRADPIRITHTGTTYPVLPDGGRRAYGYEVHSIQRVFRVQQTPQGESIHAFHPFYSLRHEQLLREGEQAGRYWYSQRSDSLAERSPGYETEIGIVDIEFDPAEPQTDTLSIDVLATNRDLPSQLTIGHGGGDLFVEGGSVAREIRLLRVPTTSHRFERGEGALWRLVSHLSLNHLSIGGAGVQALQEMLRLYDLPRSATNARLVDGLIDISYQPTSACLPGNPFPTFVRGVLVRLTVDADAYGGHGLRLFAQVLDHFFGLYVQANSFSQLEVVSAQTRERLLLFPRRAGAGPLL</sequence>